<accession>A0A2P6NBU1</accession>
<feature type="compositionally biased region" description="Basic residues" evidence="1">
    <location>
        <begin position="349"/>
        <end position="358"/>
    </location>
</feature>
<name>A0A2P6NBU1_9EUKA</name>
<keyword evidence="3" id="KW-1185">Reference proteome</keyword>
<evidence type="ECO:0000256" key="1">
    <source>
        <dbReference type="SAM" id="MobiDB-lite"/>
    </source>
</evidence>
<proteinExistence type="predicted"/>
<protein>
    <recommendedName>
        <fullName evidence="4">CCHC-type domain-containing protein</fullName>
    </recommendedName>
</protein>
<reference evidence="2 3" key="1">
    <citation type="journal article" date="2018" name="Genome Biol. Evol.">
        <title>Multiple Roots of Fruiting Body Formation in Amoebozoa.</title>
        <authorList>
            <person name="Hillmann F."/>
            <person name="Forbes G."/>
            <person name="Novohradska S."/>
            <person name="Ferling I."/>
            <person name="Riege K."/>
            <person name="Groth M."/>
            <person name="Westermann M."/>
            <person name="Marz M."/>
            <person name="Spaller T."/>
            <person name="Winckler T."/>
            <person name="Schaap P."/>
            <person name="Glockner G."/>
        </authorList>
    </citation>
    <scope>NUCLEOTIDE SEQUENCE [LARGE SCALE GENOMIC DNA]</scope>
    <source>
        <strain evidence="2 3">Jena</strain>
    </source>
</reference>
<dbReference type="EMBL" id="MDYQ01000125">
    <property type="protein sequence ID" value="PRP81429.1"/>
    <property type="molecule type" value="Genomic_DNA"/>
</dbReference>
<dbReference type="AlphaFoldDB" id="A0A2P6NBU1"/>
<sequence length="366" mass="41651">MTMSSKRDVITSVTGKFTKLVLDIKNKVLNGKKNTNSVTSSKTSVSNGSTTKPKPFVHQLGSSDDDDTDADGNIYFTDEQKQLFRNNSFRLQKSVITPRNRTQPSKFQRNIELQYGPRLVPPEDGSSLPCIVCGAIGYHPCHRDTNSSPSTPNQGSNERNKRRDSIVMNHSLHTLSKDNGYKPNYDGTCCNCGLSGHIFEECELPDASVFDQIEQNGESENMTLEDYYQRAREMGHVFSLTSSMITRRHSTSDIHRPVKGQQKKARKQEKQAQKQEKKAQKQEKKAQQKKAQKQEKQAQQQEGKKKIMAVKRSEGAKKKETPKKETPKEEEKREKSKKRKVEEETTKPPNKKKKKKKQVSSSDSDW</sequence>
<feature type="compositionally biased region" description="Polar residues" evidence="1">
    <location>
        <begin position="146"/>
        <end position="157"/>
    </location>
</feature>
<comment type="caution">
    <text evidence="2">The sequence shown here is derived from an EMBL/GenBank/DDBJ whole genome shotgun (WGS) entry which is preliminary data.</text>
</comment>
<evidence type="ECO:0008006" key="4">
    <source>
        <dbReference type="Google" id="ProtNLM"/>
    </source>
</evidence>
<feature type="compositionally biased region" description="Basic residues" evidence="1">
    <location>
        <begin position="257"/>
        <end position="267"/>
    </location>
</feature>
<feature type="compositionally biased region" description="Basic and acidic residues" evidence="1">
    <location>
        <begin position="311"/>
        <end position="346"/>
    </location>
</feature>
<feature type="region of interest" description="Disordered" evidence="1">
    <location>
        <begin position="243"/>
        <end position="366"/>
    </location>
</feature>
<evidence type="ECO:0000313" key="2">
    <source>
        <dbReference type="EMBL" id="PRP81429.1"/>
    </source>
</evidence>
<feature type="region of interest" description="Disordered" evidence="1">
    <location>
        <begin position="32"/>
        <end position="68"/>
    </location>
</feature>
<feature type="region of interest" description="Disordered" evidence="1">
    <location>
        <begin position="143"/>
        <end position="166"/>
    </location>
</feature>
<organism evidence="2 3">
    <name type="scientific">Planoprotostelium fungivorum</name>
    <dbReference type="NCBI Taxonomy" id="1890364"/>
    <lineage>
        <taxon>Eukaryota</taxon>
        <taxon>Amoebozoa</taxon>
        <taxon>Evosea</taxon>
        <taxon>Variosea</taxon>
        <taxon>Cavosteliida</taxon>
        <taxon>Cavosteliaceae</taxon>
        <taxon>Planoprotostelium</taxon>
    </lineage>
</organism>
<evidence type="ECO:0000313" key="3">
    <source>
        <dbReference type="Proteomes" id="UP000241769"/>
    </source>
</evidence>
<feature type="compositionally biased region" description="Low complexity" evidence="1">
    <location>
        <begin position="32"/>
        <end position="52"/>
    </location>
</feature>
<dbReference type="InParanoid" id="A0A2P6NBU1"/>
<gene>
    <name evidence="2" type="ORF">PROFUN_10959</name>
</gene>
<dbReference type="Proteomes" id="UP000241769">
    <property type="component" value="Unassembled WGS sequence"/>
</dbReference>
<feature type="compositionally biased region" description="Basic and acidic residues" evidence="1">
    <location>
        <begin position="268"/>
        <end position="296"/>
    </location>
</feature>